<dbReference type="PANTHER" id="PTHR32123">
    <property type="entry name" value="BICD FAMILY-LIKE CARGO ADAPTER"/>
    <property type="match status" value="1"/>
</dbReference>
<dbReference type="PANTHER" id="PTHR32123:SF9">
    <property type="entry name" value="PROTEIN SPINDLY"/>
    <property type="match status" value="1"/>
</dbReference>
<gene>
    <name evidence="4" type="ORF">K450DRAFT_257042</name>
</gene>
<feature type="region of interest" description="Disordered" evidence="2">
    <location>
        <begin position="104"/>
        <end position="134"/>
    </location>
</feature>
<evidence type="ECO:0000313" key="5">
    <source>
        <dbReference type="Proteomes" id="UP001206595"/>
    </source>
</evidence>
<evidence type="ECO:0000256" key="1">
    <source>
        <dbReference type="ARBA" id="ARBA00023054"/>
    </source>
</evidence>
<feature type="compositionally biased region" description="Basic and acidic residues" evidence="2">
    <location>
        <begin position="206"/>
        <end position="221"/>
    </location>
</feature>
<dbReference type="AlphaFoldDB" id="A0AAD5E3C8"/>
<protein>
    <submittedName>
        <fullName evidence="4">Uncharacterized protein</fullName>
    </submittedName>
</protein>
<proteinExistence type="predicted"/>
<keyword evidence="3" id="KW-0472">Membrane</keyword>
<dbReference type="Proteomes" id="UP001206595">
    <property type="component" value="Unassembled WGS sequence"/>
</dbReference>
<dbReference type="EMBL" id="MU620956">
    <property type="protein sequence ID" value="KAI8576383.1"/>
    <property type="molecule type" value="Genomic_DNA"/>
</dbReference>
<feature type="region of interest" description="Disordered" evidence="2">
    <location>
        <begin position="206"/>
        <end position="225"/>
    </location>
</feature>
<evidence type="ECO:0000256" key="2">
    <source>
        <dbReference type="SAM" id="MobiDB-lite"/>
    </source>
</evidence>
<organism evidence="4 5">
    <name type="scientific">Umbelopsis ramanniana AG</name>
    <dbReference type="NCBI Taxonomy" id="1314678"/>
    <lineage>
        <taxon>Eukaryota</taxon>
        <taxon>Fungi</taxon>
        <taxon>Fungi incertae sedis</taxon>
        <taxon>Mucoromycota</taxon>
        <taxon>Mucoromycotina</taxon>
        <taxon>Umbelopsidomycetes</taxon>
        <taxon>Umbelopsidales</taxon>
        <taxon>Umbelopsidaceae</taxon>
        <taxon>Umbelopsis</taxon>
    </lineage>
</organism>
<sequence length="523" mass="58724">MLLAAQRRPTLNIPNVKSSASLVASSGPPSPTMSTNSIISSMSWIVEKSPTDLIPMLKNAYTALKDKERDLVLAAEIGKSLLENNIQLKSKYETLLQQLHMYQNQSSASSATPPSATHEPTSEENDQCSSRIPSKSTRDAIIDVLETKNAELTSRLEASLEEAETLEKSNKKVTKKLETEIAALKDDLNIAAQKIQELQDMNKEAAERQRRLEAEAAEKSESPSAESYELIGNMFEKVGKLEIENTSLQAAKWELEAKLSTTFRDLRLLKDQFESFQFTQEDYDSLQEAYHRQFSHIAELNDSLEEHRNLVQKLRDRGVQISSPNQTPTPSQYNGINEKDPSVHKKTLLSELESEWFKGISHNSQNMSSPSHASSISRMLDFAQATEDSLLSFYNNPAEYALSSILSGNGITDPSILDEAVEFINRLEQDDLWSPADSCTSDPLDLPEFGLYPDCDDLVEDIDDNGLVVILAPKRKAAISGKMRRLLRSFFRTIWKWCRFAMILTAAVLINLWHGPKSMLIDY</sequence>
<evidence type="ECO:0000256" key="3">
    <source>
        <dbReference type="SAM" id="Phobius"/>
    </source>
</evidence>
<name>A0AAD5E3C8_UMBRA</name>
<dbReference type="InterPro" id="IPR051149">
    <property type="entry name" value="Spindly/BICDR_Dynein_Adapter"/>
</dbReference>
<feature type="compositionally biased region" description="Polar residues" evidence="2">
    <location>
        <begin position="320"/>
        <end position="335"/>
    </location>
</feature>
<dbReference type="GeneID" id="75916937"/>
<feature type="compositionally biased region" description="Low complexity" evidence="2">
    <location>
        <begin position="106"/>
        <end position="119"/>
    </location>
</feature>
<keyword evidence="5" id="KW-1185">Reference proteome</keyword>
<dbReference type="RefSeq" id="XP_051441387.1">
    <property type="nucleotide sequence ID" value="XM_051591594.1"/>
</dbReference>
<feature type="region of interest" description="Disordered" evidence="2">
    <location>
        <begin position="320"/>
        <end position="340"/>
    </location>
</feature>
<keyword evidence="1" id="KW-0175">Coiled coil</keyword>
<accession>A0AAD5E3C8</accession>
<evidence type="ECO:0000313" key="4">
    <source>
        <dbReference type="EMBL" id="KAI8576383.1"/>
    </source>
</evidence>
<feature type="transmembrane region" description="Helical" evidence="3">
    <location>
        <begin position="494"/>
        <end position="513"/>
    </location>
</feature>
<keyword evidence="3" id="KW-0812">Transmembrane</keyword>
<reference evidence="4" key="2">
    <citation type="journal article" date="2022" name="Proc. Natl. Acad. Sci. U.S.A.">
        <title>Diploid-dominant life cycles characterize the early evolution of Fungi.</title>
        <authorList>
            <person name="Amses K.R."/>
            <person name="Simmons D.R."/>
            <person name="Longcore J.E."/>
            <person name="Mondo S.J."/>
            <person name="Seto K."/>
            <person name="Jeronimo G.H."/>
            <person name="Bonds A.E."/>
            <person name="Quandt C.A."/>
            <person name="Davis W.J."/>
            <person name="Chang Y."/>
            <person name="Federici B.A."/>
            <person name="Kuo A."/>
            <person name="LaButti K."/>
            <person name="Pangilinan J."/>
            <person name="Andreopoulos W."/>
            <person name="Tritt A."/>
            <person name="Riley R."/>
            <person name="Hundley H."/>
            <person name="Johnson J."/>
            <person name="Lipzen A."/>
            <person name="Barry K."/>
            <person name="Lang B.F."/>
            <person name="Cuomo C.A."/>
            <person name="Buchler N.E."/>
            <person name="Grigoriev I.V."/>
            <person name="Spatafora J.W."/>
            <person name="Stajich J.E."/>
            <person name="James T.Y."/>
        </authorList>
    </citation>
    <scope>NUCLEOTIDE SEQUENCE</scope>
    <source>
        <strain evidence="4">AG</strain>
    </source>
</reference>
<reference evidence="4" key="1">
    <citation type="submission" date="2021-06" db="EMBL/GenBank/DDBJ databases">
        <authorList>
            <consortium name="DOE Joint Genome Institute"/>
            <person name="Mondo S.J."/>
            <person name="Amses K.R."/>
            <person name="Simmons D.R."/>
            <person name="Longcore J.E."/>
            <person name="Seto K."/>
            <person name="Alves G.H."/>
            <person name="Bonds A.E."/>
            <person name="Quandt C.A."/>
            <person name="Davis W.J."/>
            <person name="Chang Y."/>
            <person name="Letcher P.M."/>
            <person name="Powell M.J."/>
            <person name="Kuo A."/>
            <person name="Labutti K."/>
            <person name="Pangilinan J."/>
            <person name="Andreopoulos W."/>
            <person name="Tritt A."/>
            <person name="Riley R."/>
            <person name="Hundley H."/>
            <person name="Johnson J."/>
            <person name="Lipzen A."/>
            <person name="Barry K."/>
            <person name="Berbee M.L."/>
            <person name="Buchler N.E."/>
            <person name="Grigoriev I.V."/>
            <person name="Spatafora J.W."/>
            <person name="Stajich J.E."/>
            <person name="James T.Y."/>
        </authorList>
    </citation>
    <scope>NUCLEOTIDE SEQUENCE</scope>
    <source>
        <strain evidence="4">AG</strain>
    </source>
</reference>
<keyword evidence="3" id="KW-1133">Transmembrane helix</keyword>
<comment type="caution">
    <text evidence="4">The sequence shown here is derived from an EMBL/GenBank/DDBJ whole genome shotgun (WGS) entry which is preliminary data.</text>
</comment>